<feature type="compositionally biased region" description="Polar residues" evidence="1">
    <location>
        <begin position="1"/>
        <end position="19"/>
    </location>
</feature>
<accession>A0A167W227</accession>
<evidence type="ECO:0000256" key="1">
    <source>
        <dbReference type="SAM" id="MobiDB-lite"/>
    </source>
</evidence>
<dbReference type="Proteomes" id="UP000242877">
    <property type="component" value="Unassembled WGS sequence"/>
</dbReference>
<comment type="caution">
    <text evidence="2">The sequence shown here is derived from an EMBL/GenBank/DDBJ whole genome shotgun (WGS) entry which is preliminary data.</text>
</comment>
<proteinExistence type="predicted"/>
<evidence type="ECO:0000313" key="2">
    <source>
        <dbReference type="EMBL" id="KZZ88315.1"/>
    </source>
</evidence>
<evidence type="ECO:0000313" key="3">
    <source>
        <dbReference type="Proteomes" id="UP000242877"/>
    </source>
</evidence>
<feature type="region of interest" description="Disordered" evidence="1">
    <location>
        <begin position="208"/>
        <end position="331"/>
    </location>
</feature>
<reference evidence="2 3" key="1">
    <citation type="journal article" date="2016" name="Genome Biol. Evol.">
        <title>Divergent and convergent evolution of fungal pathogenicity.</title>
        <authorList>
            <person name="Shang Y."/>
            <person name="Xiao G."/>
            <person name="Zheng P."/>
            <person name="Cen K."/>
            <person name="Zhan S."/>
            <person name="Wang C."/>
        </authorList>
    </citation>
    <scope>NUCLEOTIDE SEQUENCE [LARGE SCALE GENOMIC DNA]</scope>
    <source>
        <strain evidence="2 3">ARSEF 7405</strain>
    </source>
</reference>
<dbReference type="AlphaFoldDB" id="A0A167W227"/>
<feature type="compositionally biased region" description="Basic and acidic residues" evidence="1">
    <location>
        <begin position="253"/>
        <end position="273"/>
    </location>
</feature>
<protein>
    <submittedName>
        <fullName evidence="2">Uncharacterized protein</fullName>
    </submittedName>
</protein>
<dbReference type="EMBL" id="AZGZ01000027">
    <property type="protein sequence ID" value="KZZ88315.1"/>
    <property type="molecule type" value="Genomic_DNA"/>
</dbReference>
<keyword evidence="3" id="KW-1185">Reference proteome</keyword>
<dbReference type="VEuPathDB" id="FungiDB:AAP_05136"/>
<organism evidence="2 3">
    <name type="scientific">Ascosphaera apis ARSEF 7405</name>
    <dbReference type="NCBI Taxonomy" id="392613"/>
    <lineage>
        <taxon>Eukaryota</taxon>
        <taxon>Fungi</taxon>
        <taxon>Dikarya</taxon>
        <taxon>Ascomycota</taxon>
        <taxon>Pezizomycotina</taxon>
        <taxon>Eurotiomycetes</taxon>
        <taxon>Eurotiomycetidae</taxon>
        <taxon>Onygenales</taxon>
        <taxon>Ascosphaeraceae</taxon>
        <taxon>Ascosphaera</taxon>
    </lineage>
</organism>
<dbReference type="OrthoDB" id="4525340at2759"/>
<name>A0A167W227_9EURO</name>
<feature type="compositionally biased region" description="Low complexity" evidence="1">
    <location>
        <begin position="300"/>
        <end position="316"/>
    </location>
</feature>
<feature type="region of interest" description="Disordered" evidence="1">
    <location>
        <begin position="1"/>
        <end position="29"/>
    </location>
</feature>
<sequence>MTPITANANGNDNARASSSESDKPLPPLPNIRMLDPVALTSLLSANTCPPEILSILLFASNGAIFAHSFPSPLSTRQLRSLAATYGAAFTSYATISDKGNLTGVSAGAHPSSYVTAVSEALLHSRPRIPGRFGEEPTSTAATSVYDGVENTTSLTAHSNVDSISAGNSKTPDIGSAIAFDDGDNIAVVTKVTANILLAIIGPCNLNPSASTPTPPPPQQPSASTTPASGIRRGSAAWPFSTPRESQREQSTTSDDKDAQGQKEETASLLDRLKAPSRAGLFRRSSSGRTVSVDGDDSSQQRRQSQQEQENDQSANDVTQRRNTIQEDGDYEDDLDRLASLNLSASPEVLLALESKSAALGRFLATRLRGLVCPDDF</sequence>
<gene>
    <name evidence="2" type="ORF">AAP_05136</name>
</gene>